<evidence type="ECO:0000256" key="1">
    <source>
        <dbReference type="SAM" id="MobiDB-lite"/>
    </source>
</evidence>
<dbReference type="Proteomes" id="UP000008915">
    <property type="component" value="Chromosome"/>
</dbReference>
<keyword evidence="3" id="KW-1185">Reference proteome</keyword>
<dbReference type="PIRSF" id="PIRSF004729">
    <property type="entry name" value="MutL"/>
    <property type="match status" value="1"/>
</dbReference>
<name>E6SKT8_THEM7</name>
<sequence>MNVALLVDFGSTFTKVSAVDLDQPRLLARAQAPTTYATGLEQGLDAALAALEQAYGAPLPPFRHRLACSSAGGGLRMVAVGLVPGLTAEAARRAALGAGARLLATFSGSLGPADRDRLAELNPDIVLVAGGTDGGNRTALLDFARALAGCPTTATVVVAGNRDAAPEAAAILERAGKAVVVVDNVLPRLDTLQVEPAREAIRRIFMEHIVVVRGWKDVEARLGAILMPTPAAALRGAELLADGAGDEPGLGELLVVDVGGATTDVHSVAAGLPADGRTVLRGLPPPRSQRTVEGDLGLRHGAPSLVEAAGLAAGGGEAAARWQERARRRAAEPPFVPGPDEPAEREADQELARAAVGVAVDRHAGRREPLATPHGRRWIQRGKDLRGVRHVVGTGGIFRHAPDPAVILAAALDPAGEGPVLKPRAATLWVDRHYLLSHAGLLAEVDPVAALKILKAGLTRVA</sequence>
<organism evidence="2 3">
    <name type="scientific">Thermaerobacter marianensis (strain ATCC 700841 / DSM 12885 / JCM 10246 / 7p75a)</name>
    <dbReference type="NCBI Taxonomy" id="644966"/>
    <lineage>
        <taxon>Bacteria</taxon>
        <taxon>Bacillati</taxon>
        <taxon>Bacillota</taxon>
        <taxon>Clostridia</taxon>
        <taxon>Eubacteriales</taxon>
        <taxon>Clostridiales Family XVII. Incertae Sedis</taxon>
        <taxon>Thermaerobacter</taxon>
    </lineage>
</organism>
<dbReference type="InterPro" id="IPR043129">
    <property type="entry name" value="ATPase_NBD"/>
</dbReference>
<dbReference type="AlphaFoldDB" id="E6SKT8"/>
<dbReference type="OrthoDB" id="9769453at2"/>
<dbReference type="STRING" id="644966.Tmar_2232"/>
<dbReference type="InterPro" id="IPR006230">
    <property type="entry name" value="MutL"/>
</dbReference>
<accession>E6SKT8</accession>
<reference evidence="3" key="2">
    <citation type="journal article" date="2010" name="Stand. Genomic Sci.">
        <title>Complete genome sequence of Thermaerobacter marianensis type strain (7p75aT).</title>
        <authorList>
            <person name="Han C."/>
            <person name="Gu W."/>
            <person name="Zhang X."/>
            <person name="Lapidus A."/>
            <person name="Nolan M."/>
            <person name="Copeland A."/>
            <person name="Lucas S."/>
            <person name="Glavina Del Rio T."/>
            <person name="Tice H."/>
            <person name="Cheng J."/>
            <person name="Tapia R."/>
            <person name="Goodwin L."/>
            <person name="Pitluck S."/>
            <person name="Pagani I."/>
            <person name="Ivanova N."/>
            <person name="Mavromatis K."/>
            <person name="Mikhailova N."/>
            <person name="Pati A."/>
            <person name="Chen A."/>
            <person name="Palaniappan K."/>
            <person name="Land M."/>
            <person name="Hauser L."/>
            <person name="Chang Y."/>
            <person name="Jeffries C."/>
            <person name="Schneider S."/>
            <person name="Rohde M."/>
            <person name="Goker M."/>
            <person name="Pukall R."/>
            <person name="Woyke T."/>
            <person name="Bristow J."/>
            <person name="Eisen J."/>
            <person name="Markowitz V."/>
            <person name="Hugenholtz P."/>
            <person name="Kyrpides N."/>
            <person name="Klenk H."/>
            <person name="Detter J."/>
        </authorList>
    </citation>
    <scope>NUCLEOTIDE SEQUENCE [LARGE SCALE GENOMIC DNA]</scope>
    <source>
        <strain evidence="3">ATCC 700841 / DSM 12885 / JCM 10246 / 7p75a</strain>
    </source>
</reference>
<dbReference type="KEGG" id="tmr:Tmar_2232"/>
<dbReference type="eggNOG" id="COG0849">
    <property type="taxonomic scope" value="Bacteria"/>
</dbReference>
<dbReference type="HOGENOM" id="CLU_046680_0_0_9"/>
<evidence type="ECO:0000313" key="2">
    <source>
        <dbReference type="EMBL" id="ADU52311.1"/>
    </source>
</evidence>
<protein>
    <submittedName>
        <fullName evidence="2">Glutamate mutase, MutL</fullName>
    </submittedName>
</protein>
<proteinExistence type="predicted"/>
<reference evidence="2 3" key="1">
    <citation type="journal article" date="2010" name="Stand. Genomic Sci.">
        <title>Complete genome sequence of Thermaerobacter marianensis type strain (7p75a).</title>
        <authorList>
            <person name="Han C."/>
            <person name="Gu W."/>
            <person name="Zhang X."/>
            <person name="Lapidus A."/>
            <person name="Nolan M."/>
            <person name="Copeland A."/>
            <person name="Lucas S."/>
            <person name="Del Rio T.G."/>
            <person name="Tice H."/>
            <person name="Cheng J.F."/>
            <person name="Tapia R."/>
            <person name="Goodwin L."/>
            <person name="Pitluck S."/>
            <person name="Pagani I."/>
            <person name="Ivanova N."/>
            <person name="Mavromatis K."/>
            <person name="Mikhailova N."/>
            <person name="Pati A."/>
            <person name="Chen A."/>
            <person name="Palaniappan K."/>
            <person name="Land M."/>
            <person name="Hauser L."/>
            <person name="Chang Y.J."/>
            <person name="Jeffries C.D."/>
            <person name="Schneider S."/>
            <person name="Rohde M."/>
            <person name="Goker M."/>
            <person name="Pukall R."/>
            <person name="Woyke T."/>
            <person name="Bristow J."/>
            <person name="Eisen J.A."/>
            <person name="Markowitz V."/>
            <person name="Hugenholtz P."/>
            <person name="Kyrpides N.C."/>
            <person name="Klenk H.P."/>
            <person name="Detter J.C."/>
        </authorList>
    </citation>
    <scope>NUCLEOTIDE SEQUENCE [LARGE SCALE GENOMIC DNA]</scope>
    <source>
        <strain evidence="3">ATCC 700841 / DSM 12885 / JCM 10246 / 7p75a</strain>
    </source>
</reference>
<dbReference type="NCBIfam" id="NF040745">
    <property type="entry name" value="accessory_GlmL"/>
    <property type="match status" value="1"/>
</dbReference>
<gene>
    <name evidence="2" type="ordered locus">Tmar_2232</name>
</gene>
<feature type="region of interest" description="Disordered" evidence="1">
    <location>
        <begin position="324"/>
        <end position="343"/>
    </location>
</feature>
<dbReference type="EMBL" id="CP002344">
    <property type="protein sequence ID" value="ADU52311.1"/>
    <property type="molecule type" value="Genomic_DNA"/>
</dbReference>
<dbReference type="Pfam" id="PF13941">
    <property type="entry name" value="MutL"/>
    <property type="match status" value="1"/>
</dbReference>
<evidence type="ECO:0000313" key="3">
    <source>
        <dbReference type="Proteomes" id="UP000008915"/>
    </source>
</evidence>
<dbReference type="SUPFAM" id="SSF53067">
    <property type="entry name" value="Actin-like ATPase domain"/>
    <property type="match status" value="1"/>
</dbReference>
<dbReference type="NCBIfam" id="TIGR01319">
    <property type="entry name" value="glmL_fam"/>
    <property type="match status" value="1"/>
</dbReference>